<dbReference type="EMBL" id="MU154530">
    <property type="protein sequence ID" value="KAF9499885.1"/>
    <property type="molecule type" value="Genomic_DNA"/>
</dbReference>
<dbReference type="Proteomes" id="UP000807025">
    <property type="component" value="Unassembled WGS sequence"/>
</dbReference>
<keyword evidence="3" id="KW-1185">Reference proteome</keyword>
<feature type="region of interest" description="Disordered" evidence="1">
    <location>
        <begin position="1"/>
        <end position="66"/>
    </location>
</feature>
<proteinExistence type="predicted"/>
<dbReference type="OrthoDB" id="3262473at2759"/>
<sequence length="202" mass="22037">MLKRQRPSSPFPSSSDSPIACDVYNDLQLPPATKRQRIAPPSLDGPSRGWGVSHTTQLSNSADDGEEDLEYEEEHDATCDASNMEGHLIREKYKSTNTMLSELHILHQHRLLFAPSALQTRSTPLASASEAKWMNAPISLSSLAGHPGGPNRGGPSLRITPKGEGDVAPSWEDQDVAEKYKQTNKLLGDLVLSRRRQIGGSS</sequence>
<feature type="region of interest" description="Disordered" evidence="1">
    <location>
        <begin position="142"/>
        <end position="173"/>
    </location>
</feature>
<comment type="caution">
    <text evidence="2">The sequence shown here is derived from an EMBL/GenBank/DDBJ whole genome shotgun (WGS) entry which is preliminary data.</text>
</comment>
<evidence type="ECO:0000313" key="3">
    <source>
        <dbReference type="Proteomes" id="UP000807025"/>
    </source>
</evidence>
<name>A0A9P6DJV6_PLEER</name>
<feature type="compositionally biased region" description="Polar residues" evidence="1">
    <location>
        <begin position="53"/>
        <end position="62"/>
    </location>
</feature>
<dbReference type="AlphaFoldDB" id="A0A9P6DJV6"/>
<gene>
    <name evidence="2" type="ORF">BDN71DRAFT_75807</name>
</gene>
<protein>
    <submittedName>
        <fullName evidence="2">Uncharacterized protein</fullName>
    </submittedName>
</protein>
<organism evidence="2 3">
    <name type="scientific">Pleurotus eryngii</name>
    <name type="common">Boletus of the steppes</name>
    <dbReference type="NCBI Taxonomy" id="5323"/>
    <lineage>
        <taxon>Eukaryota</taxon>
        <taxon>Fungi</taxon>
        <taxon>Dikarya</taxon>
        <taxon>Basidiomycota</taxon>
        <taxon>Agaricomycotina</taxon>
        <taxon>Agaricomycetes</taxon>
        <taxon>Agaricomycetidae</taxon>
        <taxon>Agaricales</taxon>
        <taxon>Pleurotineae</taxon>
        <taxon>Pleurotaceae</taxon>
        <taxon>Pleurotus</taxon>
    </lineage>
</organism>
<feature type="compositionally biased region" description="Low complexity" evidence="1">
    <location>
        <begin position="7"/>
        <end position="18"/>
    </location>
</feature>
<evidence type="ECO:0000313" key="2">
    <source>
        <dbReference type="EMBL" id="KAF9499885.1"/>
    </source>
</evidence>
<evidence type="ECO:0000256" key="1">
    <source>
        <dbReference type="SAM" id="MobiDB-lite"/>
    </source>
</evidence>
<accession>A0A9P6DJV6</accession>
<reference evidence="2" key="1">
    <citation type="submission" date="2020-11" db="EMBL/GenBank/DDBJ databases">
        <authorList>
            <consortium name="DOE Joint Genome Institute"/>
            <person name="Ahrendt S."/>
            <person name="Riley R."/>
            <person name="Andreopoulos W."/>
            <person name="Labutti K."/>
            <person name="Pangilinan J."/>
            <person name="Ruiz-Duenas F.J."/>
            <person name="Barrasa J.M."/>
            <person name="Sanchez-Garcia M."/>
            <person name="Camarero S."/>
            <person name="Miyauchi S."/>
            <person name="Serrano A."/>
            <person name="Linde D."/>
            <person name="Babiker R."/>
            <person name="Drula E."/>
            <person name="Ayuso-Fernandez I."/>
            <person name="Pacheco R."/>
            <person name="Padilla G."/>
            <person name="Ferreira P."/>
            <person name="Barriuso J."/>
            <person name="Kellner H."/>
            <person name="Castanera R."/>
            <person name="Alfaro M."/>
            <person name="Ramirez L."/>
            <person name="Pisabarro A.G."/>
            <person name="Kuo A."/>
            <person name="Tritt A."/>
            <person name="Lipzen A."/>
            <person name="He G."/>
            <person name="Yan M."/>
            <person name="Ng V."/>
            <person name="Cullen D."/>
            <person name="Martin F."/>
            <person name="Rosso M.-N."/>
            <person name="Henrissat B."/>
            <person name="Hibbett D."/>
            <person name="Martinez A.T."/>
            <person name="Grigoriev I.V."/>
        </authorList>
    </citation>
    <scope>NUCLEOTIDE SEQUENCE</scope>
    <source>
        <strain evidence="2">ATCC 90797</strain>
    </source>
</reference>